<dbReference type="Proteomes" id="UP001606099">
    <property type="component" value="Unassembled WGS sequence"/>
</dbReference>
<organism evidence="2 3">
    <name type="scientific">Roseateles rivi</name>
    <dbReference type="NCBI Taxonomy" id="3299028"/>
    <lineage>
        <taxon>Bacteria</taxon>
        <taxon>Pseudomonadati</taxon>
        <taxon>Pseudomonadota</taxon>
        <taxon>Betaproteobacteria</taxon>
        <taxon>Burkholderiales</taxon>
        <taxon>Sphaerotilaceae</taxon>
        <taxon>Roseateles</taxon>
    </lineage>
</organism>
<evidence type="ECO:0000313" key="3">
    <source>
        <dbReference type="Proteomes" id="UP001606099"/>
    </source>
</evidence>
<dbReference type="InterPro" id="IPR025235">
    <property type="entry name" value="DUF4178"/>
</dbReference>
<reference evidence="2 3" key="1">
    <citation type="submission" date="2024-08" db="EMBL/GenBank/DDBJ databases">
        <authorList>
            <person name="Lu H."/>
        </authorList>
    </citation>
    <scope>NUCLEOTIDE SEQUENCE [LARGE SCALE GENOMIC DNA]</scope>
    <source>
        <strain evidence="2 3">BYS180W</strain>
    </source>
</reference>
<comment type="caution">
    <text evidence="2">The sequence shown here is derived from an EMBL/GenBank/DDBJ whole genome shotgun (WGS) entry which is preliminary data.</text>
</comment>
<evidence type="ECO:0000313" key="2">
    <source>
        <dbReference type="EMBL" id="MFG6447356.1"/>
    </source>
</evidence>
<dbReference type="Pfam" id="PF13785">
    <property type="entry name" value="DUF4178"/>
    <property type="match status" value="2"/>
</dbReference>
<name>A0ABW7FSU1_9BURK</name>
<dbReference type="EMBL" id="JBIGHZ010000001">
    <property type="protein sequence ID" value="MFG6447356.1"/>
    <property type="molecule type" value="Genomic_DNA"/>
</dbReference>
<protein>
    <submittedName>
        <fullName evidence="2">DUF4178 domain-containing protein</fullName>
    </submittedName>
</protein>
<dbReference type="RefSeq" id="WP_394458724.1">
    <property type="nucleotide sequence ID" value="NZ_JBIGHZ010000001.1"/>
</dbReference>
<evidence type="ECO:0000259" key="1">
    <source>
        <dbReference type="Pfam" id="PF13785"/>
    </source>
</evidence>
<feature type="domain" description="DUF4178" evidence="1">
    <location>
        <begin position="296"/>
        <end position="426"/>
    </location>
</feature>
<feature type="domain" description="DUF4178" evidence="1">
    <location>
        <begin position="64"/>
        <end position="200"/>
    </location>
</feature>
<sequence length="529" mass="57154">MSNTSVQRRWEAACPNCGAPVAFASAASTSATCSYCRATLLRDGQALSRIGQSAELFEDYSPLQLGVTGRHQGQAFTLVGRVQLRQSEASWNEWHALFDSGKSAWLAEDNGRFVLSFDSPGSSALPDPRRLSLDQSCTLLGTPWQVSAVVQATVVASQGELPAPAPTQAFTLVELRNAQGEVASLSAASPAPSLSVGREVALASLALQGLRESSQAQLGSQSLSCPSCGASLEPKLATSLSISCGQCHAVVQLARDASGMASALRTHQQEACAQPLRMALGTTGQLAVHGGTPLPWQIVGYMERCNLPEDEDDEQSFWGEYLLYHREQGFAFLVDAEDGWSLVRPITGSPAKGDPANLEYENKRFSKRWTYTAMTTYVVGEFYWRVQRDERVLVSDYLYSAASRTELLTRELSGKEVVWSHGRRLSSAEVRTAFDLQDLPQRLMPSDVGSTQNPYSTAEWIKGLLWFGLLAVMIVLLFKGCSSDDCEDTRRTFGADSAEALQCERNGGQSSAYRGGSYGGWGSGGGGHK</sequence>
<proteinExistence type="predicted"/>
<accession>A0ABW7FSU1</accession>
<gene>
    <name evidence="2" type="ORF">ACG0Z6_03760</name>
</gene>
<keyword evidence="3" id="KW-1185">Reference proteome</keyword>